<evidence type="ECO:0000313" key="2">
    <source>
        <dbReference type="EMBL" id="PXF42586.1"/>
    </source>
</evidence>
<feature type="region of interest" description="Disordered" evidence="1">
    <location>
        <begin position="104"/>
        <end position="144"/>
    </location>
</feature>
<dbReference type="Proteomes" id="UP000247409">
    <property type="component" value="Unassembled WGS sequence"/>
</dbReference>
<protein>
    <submittedName>
        <fullName evidence="2">Uncharacterized protein</fullName>
    </submittedName>
</protein>
<sequence>MYTGAAELFNAQTSKPFDTNSKHIKDRFLLLTERFRNKDAALAKQSGTKEAQDELSNLLEDAAAPMSDARLAATKAKEKKSTVQGELSRAVVAARDVSLMRRTRRNKKALDKNMGGLDVEDESEGDGLSAAAKRRRRRDDAEEEKDNALIDLIKRDVTERRGVERRKCATAEKRLDLDQRRFQHELDIDAARRQRDAAAEVARAKASADAAGASMADREELTQTLALIAELVRSVRKN</sequence>
<dbReference type="AlphaFoldDB" id="A0A2V3IKG1"/>
<evidence type="ECO:0000313" key="3">
    <source>
        <dbReference type="Proteomes" id="UP000247409"/>
    </source>
</evidence>
<accession>A0A2V3IKG1</accession>
<reference evidence="2 3" key="1">
    <citation type="journal article" date="2018" name="Mol. Biol. Evol.">
        <title>Analysis of the draft genome of the red seaweed Gracilariopsis chorda provides insights into genome size evolution in Rhodophyta.</title>
        <authorList>
            <person name="Lee J."/>
            <person name="Yang E.C."/>
            <person name="Graf L."/>
            <person name="Yang J.H."/>
            <person name="Qiu H."/>
            <person name="Zel Zion U."/>
            <person name="Chan C.X."/>
            <person name="Stephens T.G."/>
            <person name="Weber A.P.M."/>
            <person name="Boo G.H."/>
            <person name="Boo S.M."/>
            <person name="Kim K.M."/>
            <person name="Shin Y."/>
            <person name="Jung M."/>
            <person name="Lee S.J."/>
            <person name="Yim H.S."/>
            <person name="Lee J.H."/>
            <person name="Bhattacharya D."/>
            <person name="Yoon H.S."/>
        </authorList>
    </citation>
    <scope>NUCLEOTIDE SEQUENCE [LARGE SCALE GENOMIC DNA]</scope>
    <source>
        <strain evidence="2 3">SKKU-2015</strain>
        <tissue evidence="2">Whole body</tissue>
    </source>
</reference>
<keyword evidence="3" id="KW-1185">Reference proteome</keyword>
<proteinExistence type="predicted"/>
<evidence type="ECO:0000256" key="1">
    <source>
        <dbReference type="SAM" id="MobiDB-lite"/>
    </source>
</evidence>
<name>A0A2V3IKG1_9FLOR</name>
<gene>
    <name evidence="2" type="ORF">BWQ96_07681</name>
</gene>
<dbReference type="EMBL" id="NBIV01000157">
    <property type="protein sequence ID" value="PXF42586.1"/>
    <property type="molecule type" value="Genomic_DNA"/>
</dbReference>
<comment type="caution">
    <text evidence="2">The sequence shown here is derived from an EMBL/GenBank/DDBJ whole genome shotgun (WGS) entry which is preliminary data.</text>
</comment>
<organism evidence="2 3">
    <name type="scientific">Gracilariopsis chorda</name>
    <dbReference type="NCBI Taxonomy" id="448386"/>
    <lineage>
        <taxon>Eukaryota</taxon>
        <taxon>Rhodophyta</taxon>
        <taxon>Florideophyceae</taxon>
        <taxon>Rhodymeniophycidae</taxon>
        <taxon>Gracilariales</taxon>
        <taxon>Gracilariaceae</taxon>
        <taxon>Gracilariopsis</taxon>
    </lineage>
</organism>